<proteinExistence type="inferred from homology"/>
<dbReference type="PANTHER" id="PTHR12385">
    <property type="entry name" value="CHOLINE TRANSPORTER-LIKE (SLC FAMILY 44)"/>
    <property type="match status" value="1"/>
</dbReference>
<evidence type="ECO:0000256" key="5">
    <source>
        <dbReference type="ARBA" id="ARBA00023136"/>
    </source>
</evidence>
<keyword evidence="9" id="KW-1185">Reference proteome</keyword>
<evidence type="ECO:0000256" key="3">
    <source>
        <dbReference type="ARBA" id="ARBA00022692"/>
    </source>
</evidence>
<dbReference type="OMA" id="SFCNSAY"/>
<keyword evidence="4 7" id="KW-1133">Transmembrane helix</keyword>
<feature type="transmembrane region" description="Helical" evidence="7">
    <location>
        <begin position="134"/>
        <end position="163"/>
    </location>
</feature>
<evidence type="ECO:0000256" key="6">
    <source>
        <dbReference type="ARBA" id="ARBA00023180"/>
    </source>
</evidence>
<protein>
    <recommendedName>
        <fullName evidence="7">Choline transporter-like protein</fullName>
    </recommendedName>
</protein>
<dbReference type="PANTHER" id="PTHR12385:SF14">
    <property type="entry name" value="CHOLINE TRANSPORTER-LIKE 2"/>
    <property type="match status" value="1"/>
</dbReference>
<reference evidence="8 9" key="1">
    <citation type="journal article" date="2021" name="Nat. Plants">
        <title>The Taxus genome provides insights into paclitaxel biosynthesis.</title>
        <authorList>
            <person name="Xiong X."/>
            <person name="Gou J."/>
            <person name="Liao Q."/>
            <person name="Li Y."/>
            <person name="Zhou Q."/>
            <person name="Bi G."/>
            <person name="Li C."/>
            <person name="Du R."/>
            <person name="Wang X."/>
            <person name="Sun T."/>
            <person name="Guo L."/>
            <person name="Liang H."/>
            <person name="Lu P."/>
            <person name="Wu Y."/>
            <person name="Zhang Z."/>
            <person name="Ro D.K."/>
            <person name="Shang Y."/>
            <person name="Huang S."/>
            <person name="Yan J."/>
        </authorList>
    </citation>
    <scope>NUCLEOTIDE SEQUENCE [LARGE SCALE GENOMIC DNA]</scope>
    <source>
        <strain evidence="8">Ta-2019</strain>
    </source>
</reference>
<dbReference type="AlphaFoldDB" id="A0AA38LIK2"/>
<name>A0AA38LIK2_TAXCH</name>
<dbReference type="InterPro" id="IPR007603">
    <property type="entry name" value="Choline_transptr-like"/>
</dbReference>
<dbReference type="GO" id="GO:0005886">
    <property type="term" value="C:plasma membrane"/>
    <property type="evidence" value="ECO:0007669"/>
    <property type="project" value="UniProtKB-SubCell"/>
</dbReference>
<feature type="transmembrane region" description="Helical" evidence="7">
    <location>
        <begin position="38"/>
        <end position="59"/>
    </location>
</feature>
<gene>
    <name evidence="8" type="ORF">KI387_005742</name>
</gene>
<comment type="similarity">
    <text evidence="2 7">Belongs to the CTL (choline transporter-like) family.</text>
</comment>
<feature type="transmembrane region" description="Helical" evidence="7">
    <location>
        <begin position="92"/>
        <end position="114"/>
    </location>
</feature>
<evidence type="ECO:0000313" key="8">
    <source>
        <dbReference type="EMBL" id="KAH9325564.1"/>
    </source>
</evidence>
<dbReference type="EMBL" id="JAHRHJ020000002">
    <property type="protein sequence ID" value="KAH9325564.1"/>
    <property type="molecule type" value="Genomic_DNA"/>
</dbReference>
<keyword evidence="3 7" id="KW-0812">Transmembrane</keyword>
<feature type="transmembrane region" description="Helical" evidence="7">
    <location>
        <begin position="365"/>
        <end position="386"/>
    </location>
</feature>
<accession>A0AA38LIK2</accession>
<dbReference type="Pfam" id="PF04515">
    <property type="entry name" value="Choline_transpo"/>
    <property type="match status" value="1"/>
</dbReference>
<feature type="non-terminal residue" evidence="8">
    <location>
        <position position="1"/>
    </location>
</feature>
<organism evidence="8 9">
    <name type="scientific">Taxus chinensis</name>
    <name type="common">Chinese yew</name>
    <name type="synonym">Taxus wallichiana var. chinensis</name>
    <dbReference type="NCBI Taxonomy" id="29808"/>
    <lineage>
        <taxon>Eukaryota</taxon>
        <taxon>Viridiplantae</taxon>
        <taxon>Streptophyta</taxon>
        <taxon>Embryophyta</taxon>
        <taxon>Tracheophyta</taxon>
        <taxon>Spermatophyta</taxon>
        <taxon>Pinopsida</taxon>
        <taxon>Pinidae</taxon>
        <taxon>Conifers II</taxon>
        <taxon>Cupressales</taxon>
        <taxon>Taxaceae</taxon>
        <taxon>Taxus</taxon>
    </lineage>
</organism>
<feature type="transmembrane region" description="Helical" evidence="7">
    <location>
        <begin position="12"/>
        <end position="32"/>
    </location>
</feature>
<sequence>RYVADVGKAWPVLIVCGGLLPLFLSLIWLVMIRYFVGVMIWATIVLLNILTFSITLFFYTKAGWIGHDAISTVIGENTPDYIKANGRELDHLRAIAVLMTVIVLIVILSTIALIKRILITPAVLKVASKAIGAIRMMIIFPVLPFAILGIFYMYWVGVALYLFSAGEIQQNNCNGNCCAYDLLAGKVKCEGCCGYSIYYTHHITLAILYHLFGCFWITQFIMACSVTVIAGSVASYYWERGESPEMLLLPLISSVKRLLRYSLGSMALGSLVVALIESIRYILESVRRRLKLMEAGSGSFIAKTIWCCRQCCLGCIERTIKFVNRNAYIMIAITGKGFCTAAEMATGLIINNILRIGTVNVIGDVILFLGKLCVSLACALFAFLMLDTHPYRSAHDKISSPLFPVLACWGIGYVVASLFFAVVETTIDTIILSFCQDTEEHQGMPQYAPPLLMETFRNH</sequence>
<feature type="non-terminal residue" evidence="8">
    <location>
        <position position="459"/>
    </location>
</feature>
<comment type="caution">
    <text evidence="8">The sequence shown here is derived from an EMBL/GenBank/DDBJ whole genome shotgun (WGS) entry which is preliminary data.</text>
</comment>
<feature type="transmembrane region" description="Helical" evidence="7">
    <location>
        <begin position="327"/>
        <end position="353"/>
    </location>
</feature>
<comment type="subcellular location">
    <subcellularLocation>
        <location evidence="7">Cell membrane</location>
        <topology evidence="7">Multi-pass membrane protein</topology>
    </subcellularLocation>
    <subcellularLocation>
        <location evidence="1">Membrane</location>
        <topology evidence="1">Multi-pass membrane protein</topology>
    </subcellularLocation>
</comment>
<evidence type="ECO:0000256" key="4">
    <source>
        <dbReference type="ARBA" id="ARBA00022989"/>
    </source>
</evidence>
<evidence type="ECO:0000256" key="7">
    <source>
        <dbReference type="RuleBase" id="RU368066"/>
    </source>
</evidence>
<feature type="transmembrane region" description="Helical" evidence="7">
    <location>
        <begin position="207"/>
        <end position="238"/>
    </location>
</feature>
<keyword evidence="6" id="KW-0325">Glycoprotein</keyword>
<keyword evidence="5 7" id="KW-0472">Membrane</keyword>
<evidence type="ECO:0000256" key="2">
    <source>
        <dbReference type="ARBA" id="ARBA00007168"/>
    </source>
</evidence>
<comment type="function">
    <text evidence="7">Choline transporter.</text>
</comment>
<feature type="transmembrane region" description="Helical" evidence="7">
    <location>
        <begin position="258"/>
        <end position="283"/>
    </location>
</feature>
<dbReference type="Proteomes" id="UP000824469">
    <property type="component" value="Unassembled WGS sequence"/>
</dbReference>
<dbReference type="GO" id="GO:0022857">
    <property type="term" value="F:transmembrane transporter activity"/>
    <property type="evidence" value="ECO:0007669"/>
    <property type="project" value="UniProtKB-UniRule"/>
</dbReference>
<evidence type="ECO:0000256" key="1">
    <source>
        <dbReference type="ARBA" id="ARBA00004141"/>
    </source>
</evidence>
<evidence type="ECO:0000313" key="9">
    <source>
        <dbReference type="Proteomes" id="UP000824469"/>
    </source>
</evidence>
<feature type="transmembrane region" description="Helical" evidence="7">
    <location>
        <begin position="398"/>
        <end position="423"/>
    </location>
</feature>